<dbReference type="PANTHER" id="PTHR43318:SF1">
    <property type="entry name" value="POLYSACCHARIDE BIOSYNTHESIS PROTEIN EPSC-RELATED"/>
    <property type="match status" value="1"/>
</dbReference>
<protein>
    <submittedName>
        <fullName evidence="4">Polysaccharide biosynthesis protein</fullName>
    </submittedName>
</protein>
<feature type="transmembrane region" description="Helical" evidence="2">
    <location>
        <begin position="86"/>
        <end position="104"/>
    </location>
</feature>
<evidence type="ECO:0000313" key="5">
    <source>
        <dbReference type="Proteomes" id="UP001209854"/>
    </source>
</evidence>
<dbReference type="SUPFAM" id="SSF53335">
    <property type="entry name" value="S-adenosyl-L-methionine-dependent methyltransferases"/>
    <property type="match status" value="1"/>
</dbReference>
<evidence type="ECO:0000256" key="2">
    <source>
        <dbReference type="SAM" id="Phobius"/>
    </source>
</evidence>
<dbReference type="InterPro" id="IPR051203">
    <property type="entry name" value="Polysaccharide_Synthase-Rel"/>
</dbReference>
<dbReference type="Pfam" id="PF13727">
    <property type="entry name" value="CoA_binding_3"/>
    <property type="match status" value="1"/>
</dbReference>
<accession>A0ABT3MVZ1</accession>
<dbReference type="Gene3D" id="3.40.50.720">
    <property type="entry name" value="NAD(P)-binding Rossmann-like Domain"/>
    <property type="match status" value="2"/>
</dbReference>
<proteinExistence type="inferred from homology"/>
<dbReference type="Pfam" id="PF02719">
    <property type="entry name" value="Polysacc_synt_2"/>
    <property type="match status" value="1"/>
</dbReference>
<evidence type="ECO:0000256" key="1">
    <source>
        <dbReference type="ARBA" id="ARBA00007430"/>
    </source>
</evidence>
<dbReference type="PANTHER" id="PTHR43318">
    <property type="entry name" value="UDP-N-ACETYLGLUCOSAMINE 4,6-DEHYDRATASE"/>
    <property type="match status" value="1"/>
</dbReference>
<keyword evidence="2" id="KW-0472">Membrane</keyword>
<keyword evidence="2" id="KW-0812">Transmembrane</keyword>
<comment type="similarity">
    <text evidence="1">Belongs to the polysaccharide synthase family.</text>
</comment>
<sequence length="677" mass="75543">MRNKLLALTRFQKRLVTLSFDILLIWFSLFTVYCFRFGFETLFANHLISLFQMCLLAPVIALPVYIRMGLYRAVLRYMGPQVSFTILRASLFSFLGLTAAIFLLDLDDVPRSVPALYWLVSALLLGLSRYAARYWLMGYRLKDIMLSTVTPSRKKVGHKEQGVPVAIYGAGEAGAQLVESLDNSREYRPVAFIDDDAAMHGRFLAGKQVYSPDCIEALVEENGAEEFLLAIPSAKRQRRQEIVKSLECFGLPIKTIPGIKDLASGRFKMQEIQDVDIGDVLGREEVKPIQELIEKHITGRVVMVTGAGGSIGSEMARQALVRKPTTLILLEHSEYNLYAIDRELQTTIRKQGVEVRIVAVLGSINDPARLVDVMRTYKVETLYHAAAYKHVPMVQYNVSQGLRNNVLGTLYTAQAAIACGVKNFVLISTDKAVRPTNVMGASKRLAEMVLQALSNEGQVPFYHAHLFGLEGTQTVANNTRFTMVRFGNVLGSSGSVIPVFREQIRLGGPVTVTHPEINRYFMTIPEAAQLVIQAGAMGQGGDVFVLEMGKPVKIVDLAKRMVSLSGLTVKDEYNPDGDIEIAFSGLRPGEKLYEELLIGDNVTETDHPRICRATEEMLPWLALHDALNQIMATLGDHRYKITRELLLRYVNGYRPSGNVVDWLYKQPEHAVEPDQVA</sequence>
<keyword evidence="5" id="KW-1185">Reference proteome</keyword>
<gene>
    <name evidence="4" type="ORF">NX722_11075</name>
</gene>
<dbReference type="SUPFAM" id="SSF51735">
    <property type="entry name" value="NAD(P)-binding Rossmann-fold domains"/>
    <property type="match status" value="1"/>
</dbReference>
<dbReference type="InterPro" id="IPR003869">
    <property type="entry name" value="Polysac_CapD-like"/>
</dbReference>
<keyword evidence="2" id="KW-1133">Transmembrane helix</keyword>
<dbReference type="Proteomes" id="UP001209854">
    <property type="component" value="Unassembled WGS sequence"/>
</dbReference>
<comment type="caution">
    <text evidence="4">The sequence shown here is derived from an EMBL/GenBank/DDBJ whole genome shotgun (WGS) entry which is preliminary data.</text>
</comment>
<evidence type="ECO:0000313" key="4">
    <source>
        <dbReference type="EMBL" id="MCW7553169.1"/>
    </source>
</evidence>
<dbReference type="InterPro" id="IPR036291">
    <property type="entry name" value="NAD(P)-bd_dom_sf"/>
</dbReference>
<dbReference type="RefSeq" id="WP_262568028.1">
    <property type="nucleotide sequence ID" value="NZ_JAPFCC010000001.1"/>
</dbReference>
<feature type="transmembrane region" description="Helical" evidence="2">
    <location>
        <begin position="20"/>
        <end position="39"/>
    </location>
</feature>
<dbReference type="InterPro" id="IPR029063">
    <property type="entry name" value="SAM-dependent_MTases_sf"/>
</dbReference>
<name>A0ABT3MVZ1_9GAMM</name>
<dbReference type="EMBL" id="JAPFCC010000001">
    <property type="protein sequence ID" value="MCW7553169.1"/>
    <property type="molecule type" value="Genomic_DNA"/>
</dbReference>
<feature type="transmembrane region" description="Helical" evidence="2">
    <location>
        <begin position="116"/>
        <end position="136"/>
    </location>
</feature>
<reference evidence="4 5" key="1">
    <citation type="submission" date="2022-10" db="EMBL/GenBank/DDBJ databases">
        <title>High-quality genome sequences of two octocoral-associated bacteria, Endozoicomonas euniceicola EF212 and Endozoicomonas gorgoniicola PS125.</title>
        <authorList>
            <person name="Chiou Y.-J."/>
            <person name="Chen Y.-H."/>
        </authorList>
    </citation>
    <scope>NUCLEOTIDE SEQUENCE [LARGE SCALE GENOMIC DNA]</scope>
    <source>
        <strain evidence="4 5">PS125</strain>
    </source>
</reference>
<feature type="transmembrane region" description="Helical" evidence="2">
    <location>
        <begin position="45"/>
        <end position="66"/>
    </location>
</feature>
<organism evidence="4 5">
    <name type="scientific">Endozoicomonas gorgoniicola</name>
    <dbReference type="NCBI Taxonomy" id="1234144"/>
    <lineage>
        <taxon>Bacteria</taxon>
        <taxon>Pseudomonadati</taxon>
        <taxon>Pseudomonadota</taxon>
        <taxon>Gammaproteobacteria</taxon>
        <taxon>Oceanospirillales</taxon>
        <taxon>Endozoicomonadaceae</taxon>
        <taxon>Endozoicomonas</taxon>
    </lineage>
</organism>
<dbReference type="CDD" id="cd05237">
    <property type="entry name" value="UDP_invert_4-6DH_SDR_e"/>
    <property type="match status" value="1"/>
</dbReference>
<evidence type="ECO:0000259" key="3">
    <source>
        <dbReference type="Pfam" id="PF02719"/>
    </source>
</evidence>
<feature type="domain" description="Polysaccharide biosynthesis protein CapD-like" evidence="3">
    <location>
        <begin position="302"/>
        <end position="614"/>
    </location>
</feature>